<dbReference type="EMBL" id="MAQB02000001">
    <property type="protein sequence ID" value="OFJ48253.1"/>
    <property type="molecule type" value="Genomic_DNA"/>
</dbReference>
<dbReference type="PANTHER" id="PTHR47234:SF2">
    <property type="entry name" value="TONB-DEPENDENT RECEPTOR"/>
    <property type="match status" value="1"/>
</dbReference>
<comment type="subcellular location">
    <subcellularLocation>
        <location evidence="1 10">Cell outer membrane</location>
        <topology evidence="1 10">Multi-pass membrane protein</topology>
    </subcellularLocation>
</comment>
<comment type="similarity">
    <text evidence="2 10 11">Belongs to the TonB-dependent receptor family.</text>
</comment>
<dbReference type="Proteomes" id="UP000092634">
    <property type="component" value="Unassembled WGS sequence"/>
</dbReference>
<name>A0A1E8PPR4_9BURK</name>
<dbReference type="PROSITE" id="PS52016">
    <property type="entry name" value="TONB_DEPENDENT_REC_3"/>
    <property type="match status" value="1"/>
</dbReference>
<keyword evidence="3 10" id="KW-0813">Transport</keyword>
<keyword evidence="4 10" id="KW-1134">Transmembrane beta strand</keyword>
<dbReference type="InterPro" id="IPR037066">
    <property type="entry name" value="Plug_dom_sf"/>
</dbReference>
<gene>
    <name evidence="15" type="ORF">BA896_003910</name>
</gene>
<evidence type="ECO:0000256" key="5">
    <source>
        <dbReference type="ARBA" id="ARBA00022692"/>
    </source>
</evidence>
<dbReference type="Gene3D" id="2.40.170.20">
    <property type="entry name" value="TonB-dependent receptor, beta-barrel domain"/>
    <property type="match status" value="1"/>
</dbReference>
<evidence type="ECO:0000256" key="1">
    <source>
        <dbReference type="ARBA" id="ARBA00004571"/>
    </source>
</evidence>
<evidence type="ECO:0000256" key="2">
    <source>
        <dbReference type="ARBA" id="ARBA00009810"/>
    </source>
</evidence>
<dbReference type="InterPro" id="IPR012910">
    <property type="entry name" value="Plug_dom"/>
</dbReference>
<evidence type="ECO:0000256" key="4">
    <source>
        <dbReference type="ARBA" id="ARBA00022452"/>
    </source>
</evidence>
<dbReference type="InterPro" id="IPR039426">
    <property type="entry name" value="TonB-dep_rcpt-like"/>
</dbReference>
<sequence>MMFREKKSVQVVRLALAAFAGIATMSVHAQQATDAPAPKLQRVEITGSSIKRIEAEGISPITVMTRESIARSGATSVLDLMRNLTSAGGNGGELATSSSFRNGATSVSLRGLPTLILLNGYRLPASGSDEYSGQTSVDLNAIPLAAIERIDVLKDGASAIYGTDAVGGVINFILRKDYQGLTLDASTGSTTYGDGQNNKVSVSGGFGDRDAQKFNVTYSASYEKTKAIHGVDRDWANSTDFTGHKGGLYQGGVYGAKGSDPGTMSLGGSQRMPDPECDAAHRKPYPNAPEWVAAPNRNACLYSAAESVDLVRPSTRYGGAVTANWDLTPDVSLFANLFYNHFDTRIQGSPAWIQNADRSGVLRVAADNRFNTYGVPVTIRRLFPAAEGGTGTNVDTTWLVGGATGRVANWDWTVSLGHSQEKGETRVYGSFLHDKLHSYLAQGKFNPFGGNHNSEQVINELTADQYTKTKSSTDFAKVTASSEFGQLPGGKIGVAVGAEYKREKLTYDPSQAWRDGEIGIYSTLRGIDGSESLGAVFGELALPLLKNLEAQAAIRYDRYQMAGGTTNPKLGLRWTALPTLMFRTSYSTGFRAPTLSQRFNEGRGGFVATKDPKRCIVGDAYFDTACSGSALSLLSGTKDLKPEKSKQFNLGVVAEPIKNLTLGLTYWNIKWNDRVENLDNETVLAGEDGQYKNAVTRYAVTAEDQEKYNALSAAQRATLGPLVGRLKQLQVGLINRSKVVTDGLDVEAAYTMRTADMGRFKVSGEATYTLSYNRVLLPDDPAINCPNNTACEAGEYGYPKLQAKLGLNWDRGAWAATTSANFTSHYHVERTPSATINLYYDTYASGLMIPSATLVDASLSYSGFKNLVLRGGVNNVFDRTPAFDPSSNIGYDNAYGNPRGRYMYVSASYSFK</sequence>
<dbReference type="GO" id="GO:0009279">
    <property type="term" value="C:cell outer membrane"/>
    <property type="evidence" value="ECO:0007669"/>
    <property type="project" value="UniProtKB-SubCell"/>
</dbReference>
<evidence type="ECO:0000256" key="9">
    <source>
        <dbReference type="ARBA" id="ARBA00023237"/>
    </source>
</evidence>
<protein>
    <submittedName>
        <fullName evidence="15">TonB-dependent receptor</fullName>
    </submittedName>
</protein>
<dbReference type="PANTHER" id="PTHR47234">
    <property type="match status" value="1"/>
</dbReference>
<evidence type="ECO:0000256" key="8">
    <source>
        <dbReference type="ARBA" id="ARBA00023170"/>
    </source>
</evidence>
<keyword evidence="12" id="KW-0732">Signal</keyword>
<evidence type="ECO:0000256" key="10">
    <source>
        <dbReference type="PROSITE-ProRule" id="PRU01360"/>
    </source>
</evidence>
<dbReference type="Pfam" id="PF07715">
    <property type="entry name" value="Plug"/>
    <property type="match status" value="1"/>
</dbReference>
<evidence type="ECO:0000256" key="11">
    <source>
        <dbReference type="RuleBase" id="RU003357"/>
    </source>
</evidence>
<dbReference type="AlphaFoldDB" id="A0A1E8PPR4"/>
<dbReference type="Pfam" id="PF00593">
    <property type="entry name" value="TonB_dep_Rec_b-barrel"/>
    <property type="match status" value="1"/>
</dbReference>
<proteinExistence type="inferred from homology"/>
<dbReference type="InterPro" id="IPR036942">
    <property type="entry name" value="Beta-barrel_TonB_sf"/>
</dbReference>
<keyword evidence="9 10" id="KW-0998">Cell outer membrane</keyword>
<evidence type="ECO:0000313" key="16">
    <source>
        <dbReference type="Proteomes" id="UP000092634"/>
    </source>
</evidence>
<dbReference type="InterPro" id="IPR000531">
    <property type="entry name" value="Beta-barrel_TonB"/>
</dbReference>
<organism evidence="15 16">
    <name type="scientific">Janthinobacterium lividum</name>
    <dbReference type="NCBI Taxonomy" id="29581"/>
    <lineage>
        <taxon>Bacteria</taxon>
        <taxon>Pseudomonadati</taxon>
        <taxon>Pseudomonadota</taxon>
        <taxon>Betaproteobacteria</taxon>
        <taxon>Burkholderiales</taxon>
        <taxon>Oxalobacteraceae</taxon>
        <taxon>Janthinobacterium</taxon>
    </lineage>
</organism>
<feature type="domain" description="TonB-dependent receptor plug" evidence="14">
    <location>
        <begin position="59"/>
        <end position="169"/>
    </location>
</feature>
<evidence type="ECO:0000313" key="15">
    <source>
        <dbReference type="EMBL" id="OFJ48253.1"/>
    </source>
</evidence>
<evidence type="ECO:0000256" key="3">
    <source>
        <dbReference type="ARBA" id="ARBA00022448"/>
    </source>
</evidence>
<evidence type="ECO:0000259" key="13">
    <source>
        <dbReference type="Pfam" id="PF00593"/>
    </source>
</evidence>
<dbReference type="Gene3D" id="2.170.130.10">
    <property type="entry name" value="TonB-dependent receptor, plug domain"/>
    <property type="match status" value="1"/>
</dbReference>
<dbReference type="SUPFAM" id="SSF56935">
    <property type="entry name" value="Porins"/>
    <property type="match status" value="1"/>
</dbReference>
<feature type="chain" id="PRO_5009214559" evidence="12">
    <location>
        <begin position="30"/>
        <end position="912"/>
    </location>
</feature>
<keyword evidence="7 10" id="KW-0472">Membrane</keyword>
<keyword evidence="5 10" id="KW-0812">Transmembrane</keyword>
<comment type="caution">
    <text evidence="15">The sequence shown here is derived from an EMBL/GenBank/DDBJ whole genome shotgun (WGS) entry which is preliminary data.</text>
</comment>
<evidence type="ECO:0000256" key="12">
    <source>
        <dbReference type="SAM" id="SignalP"/>
    </source>
</evidence>
<reference evidence="15 16" key="1">
    <citation type="submission" date="2016-10" db="EMBL/GenBank/DDBJ databases">
        <title>Updated version of Genome Assembly of Janthinobacterium lividum ERGS5:01.</title>
        <authorList>
            <person name="Kumar R."/>
            <person name="Acharya V."/>
            <person name="Singh D."/>
        </authorList>
    </citation>
    <scope>NUCLEOTIDE SEQUENCE [LARGE SCALE GENOMIC DNA]</scope>
    <source>
        <strain evidence="15 16">ERGS5:01</strain>
    </source>
</reference>
<dbReference type="CDD" id="cd01347">
    <property type="entry name" value="ligand_gated_channel"/>
    <property type="match status" value="1"/>
</dbReference>
<evidence type="ECO:0000259" key="14">
    <source>
        <dbReference type="Pfam" id="PF07715"/>
    </source>
</evidence>
<feature type="domain" description="TonB-dependent receptor-like beta-barrel" evidence="13">
    <location>
        <begin position="368"/>
        <end position="876"/>
    </location>
</feature>
<accession>A0A1E8PPR4</accession>
<feature type="signal peptide" evidence="12">
    <location>
        <begin position="1"/>
        <end position="29"/>
    </location>
</feature>
<keyword evidence="6 11" id="KW-0798">TonB box</keyword>
<evidence type="ECO:0000256" key="6">
    <source>
        <dbReference type="ARBA" id="ARBA00023077"/>
    </source>
</evidence>
<keyword evidence="8 15" id="KW-0675">Receptor</keyword>
<evidence type="ECO:0000256" key="7">
    <source>
        <dbReference type="ARBA" id="ARBA00023136"/>
    </source>
</evidence>